<dbReference type="Proteomes" id="UP000261812">
    <property type="component" value="Chromosome"/>
</dbReference>
<dbReference type="KEGG" id="tsq:D3A95_03325"/>
<dbReference type="PANTHER" id="PTHR34383:SF3">
    <property type="entry name" value="POLYPHOSPHATE:AMP PHOSPHOTRANSFERASE"/>
    <property type="match status" value="1"/>
</dbReference>
<evidence type="ECO:0000313" key="5">
    <source>
        <dbReference type="Proteomes" id="UP000261812"/>
    </source>
</evidence>
<dbReference type="GO" id="GO:0008976">
    <property type="term" value="F:polyphosphate kinase activity"/>
    <property type="evidence" value="ECO:0007669"/>
    <property type="project" value="InterPro"/>
</dbReference>
<dbReference type="PANTHER" id="PTHR34383">
    <property type="entry name" value="POLYPHOSPHATE:AMP PHOSPHOTRANSFERASE-RELATED"/>
    <property type="match status" value="1"/>
</dbReference>
<dbReference type="InterPro" id="IPR022488">
    <property type="entry name" value="PPK2-related"/>
</dbReference>
<evidence type="ECO:0000256" key="1">
    <source>
        <dbReference type="ARBA" id="ARBA00022679"/>
    </source>
</evidence>
<dbReference type="InterPro" id="IPR016898">
    <property type="entry name" value="Polyphosphate_phosphotransfera"/>
</dbReference>
<reference evidence="5" key="1">
    <citation type="submission" date="2018-09" db="EMBL/GenBank/DDBJ databases">
        <title>Complete genome sequence of thermophilic cyanobacteria strain Thermosynechococcus elongatus PKUAC-SCTE542.</title>
        <authorList>
            <person name="Liang Y."/>
            <person name="Tang J."/>
            <person name="Daroch M."/>
        </authorList>
    </citation>
    <scope>NUCLEOTIDE SEQUENCE [LARGE SCALE GENOMIC DNA]</scope>
    <source>
        <strain evidence="5">E542</strain>
    </source>
</reference>
<dbReference type="PIRSF" id="PIRSF028756">
    <property type="entry name" value="PPK2_prd"/>
    <property type="match status" value="1"/>
</dbReference>
<dbReference type="RefSeq" id="WP_181496237.1">
    <property type="nucleotide sequence ID" value="NZ_CP032152.1"/>
</dbReference>
<dbReference type="GO" id="GO:0006797">
    <property type="term" value="P:polyphosphate metabolic process"/>
    <property type="evidence" value="ECO:0007669"/>
    <property type="project" value="InterPro"/>
</dbReference>
<dbReference type="InterPro" id="IPR022300">
    <property type="entry name" value="PPK2-rel_1"/>
</dbReference>
<dbReference type="AlphaFoldDB" id="A0A7D6F465"/>
<dbReference type="SUPFAM" id="SSF52540">
    <property type="entry name" value="P-loop containing nucleoside triphosphate hydrolases"/>
    <property type="match status" value="1"/>
</dbReference>
<keyword evidence="1" id="KW-0808">Transferase</keyword>
<keyword evidence="5" id="KW-1185">Reference proteome</keyword>
<gene>
    <name evidence="4" type="ORF">D3A95_03325</name>
</gene>
<dbReference type="InterPro" id="IPR027417">
    <property type="entry name" value="P-loop_NTPase"/>
</dbReference>
<organism evidence="4 5">
    <name type="scientific">Thermosynechococcus sichuanensis E542</name>
    <dbReference type="NCBI Taxonomy" id="2016101"/>
    <lineage>
        <taxon>Bacteria</taxon>
        <taxon>Bacillati</taxon>
        <taxon>Cyanobacteriota</taxon>
        <taxon>Cyanophyceae</taxon>
        <taxon>Acaryochloridales</taxon>
        <taxon>Thermosynechococcaceae</taxon>
        <taxon>Thermosynechococcus</taxon>
        <taxon>Thermosynechococcus sichuanensis</taxon>
    </lineage>
</organism>
<dbReference type="Pfam" id="PF03976">
    <property type="entry name" value="PPK2"/>
    <property type="match status" value="1"/>
</dbReference>
<dbReference type="EMBL" id="CP032152">
    <property type="protein sequence ID" value="QLL29820.1"/>
    <property type="molecule type" value="Genomic_DNA"/>
</dbReference>
<sequence length="300" mass="35308">MIPQDFLDQINPDRYIVPVGEKFHWKDYDPADTAGLKSKVEAQELLAAGIKKLAAYQDVLYAQNIYALLIIFQAMDAAGKDSTIKHVMSGINPQGCQVYSFKAPSAEELDHDFLWRANRALPERGCIGIFNRSYYEEVLVVRVHPDLLNRQQLPPETKTKHIWKERFEDINHYERYLTRNGILILKFFLNISKAEQKKRFLERIGRPEKNWKFSIDDVRDRAHWDDYREAYADVFRHTSTEWAPWHIIPANRKWFARLMVAHFIYQKLASLNLHYPIVSEVHKQQLLEAKALLENEPDED</sequence>
<evidence type="ECO:0000313" key="4">
    <source>
        <dbReference type="EMBL" id="QLL29820.1"/>
    </source>
</evidence>
<keyword evidence="2 4" id="KW-0418">Kinase</keyword>
<dbReference type="Gene3D" id="3.40.50.300">
    <property type="entry name" value="P-loop containing nucleotide triphosphate hydrolases"/>
    <property type="match status" value="1"/>
</dbReference>
<protein>
    <submittedName>
        <fullName evidence="4">Polyphosphate kinase 2 family protein</fullName>
    </submittedName>
</protein>
<accession>A0A7D6F465</accession>
<evidence type="ECO:0000256" key="2">
    <source>
        <dbReference type="ARBA" id="ARBA00022777"/>
    </source>
</evidence>
<name>A0A7D6F465_9CYAN</name>
<dbReference type="NCBIfam" id="TIGR03709">
    <property type="entry name" value="PPK2_rel_1"/>
    <property type="match status" value="1"/>
</dbReference>
<proteinExistence type="predicted"/>
<feature type="domain" description="Polyphosphate kinase-2-related" evidence="3">
    <location>
        <begin position="39"/>
        <end position="269"/>
    </location>
</feature>
<evidence type="ECO:0000259" key="3">
    <source>
        <dbReference type="Pfam" id="PF03976"/>
    </source>
</evidence>